<keyword evidence="1" id="KW-0413">Isomerase</keyword>
<dbReference type="Proteomes" id="UP000831775">
    <property type="component" value="Chromosome"/>
</dbReference>
<dbReference type="InterPro" id="IPR014710">
    <property type="entry name" value="RmlC-like_jellyroll"/>
</dbReference>
<dbReference type="CDD" id="cd07010">
    <property type="entry name" value="cupin_PMI_type_I_N_bac"/>
    <property type="match status" value="1"/>
</dbReference>
<dbReference type="GO" id="GO:0016853">
    <property type="term" value="F:isomerase activity"/>
    <property type="evidence" value="ECO:0007669"/>
    <property type="project" value="UniProtKB-KW"/>
</dbReference>
<dbReference type="RefSeq" id="WP_244686137.1">
    <property type="nucleotide sequence ID" value="NZ_CP095043.1"/>
</dbReference>
<dbReference type="SUPFAM" id="SSF51182">
    <property type="entry name" value="RmlC-like cupins"/>
    <property type="match status" value="1"/>
</dbReference>
<accession>A0ABY4FVZ3</accession>
<gene>
    <name evidence="1" type="ORF">MUN76_00320</name>
</gene>
<sequence>MHSPIPALPGIIELSANQPAARPYLGGSGIARFRGIEQPDSHVPEDFLGSATEVFAGGGVGLTVLPDGRPLREALAEDPVGFLGADLAETLPVGQCGVLTKLLSTDGRLFIHAHPDDAFATRHGLGVCGKTESWLILDIDPAHPAEVLLGFRRDVDRDELAQWFEEQDVAAMTEAMHRIPVAPGDTFHVPAGLPHGIGPGITLLELQQPTDLSILLEYEGYPGIDRSSALLGISRDTALSVFRRETLESEELDELRATRSSRGRAQQLFPDAADNFYTALRFRPDAGAGSTEVPAAFSIAVVLGGTGRLSTAADSCTVGRGSVLLVRHDAGPLRIDATLDVVLCSPAPPLRAA</sequence>
<dbReference type="InterPro" id="IPR011051">
    <property type="entry name" value="RmlC_Cupin_sf"/>
</dbReference>
<name>A0ABY4FVZ3_9MICO</name>
<evidence type="ECO:0000313" key="1">
    <source>
        <dbReference type="EMBL" id="UOQ60471.1"/>
    </source>
</evidence>
<keyword evidence="2" id="KW-1185">Reference proteome</keyword>
<reference evidence="1 2" key="1">
    <citation type="submission" date="2022-04" db="EMBL/GenBank/DDBJ databases">
        <title>Leucobacter sp. isolated from rhizosphere of onion.</title>
        <authorList>
            <person name="Won M."/>
            <person name="Lee C.-M."/>
            <person name="Woen H.-Y."/>
            <person name="Kwon S.-W."/>
        </authorList>
    </citation>
    <scope>NUCLEOTIDE SEQUENCE [LARGE SCALE GENOMIC DNA]</scope>
    <source>
        <strain evidence="1 2">H25R-14</strain>
    </source>
</reference>
<evidence type="ECO:0000313" key="2">
    <source>
        <dbReference type="Proteomes" id="UP000831775"/>
    </source>
</evidence>
<proteinExistence type="predicted"/>
<protein>
    <submittedName>
        <fullName evidence="1">Class I mannose-6-phosphate isomerase</fullName>
    </submittedName>
</protein>
<dbReference type="EMBL" id="CP095043">
    <property type="protein sequence ID" value="UOQ60471.1"/>
    <property type="molecule type" value="Genomic_DNA"/>
</dbReference>
<organism evidence="1 2">
    <name type="scientific">Leucobacter rhizosphaerae</name>
    <dbReference type="NCBI Taxonomy" id="2932245"/>
    <lineage>
        <taxon>Bacteria</taxon>
        <taxon>Bacillati</taxon>
        <taxon>Actinomycetota</taxon>
        <taxon>Actinomycetes</taxon>
        <taxon>Micrococcales</taxon>
        <taxon>Microbacteriaceae</taxon>
        <taxon>Leucobacter</taxon>
    </lineage>
</organism>
<dbReference type="Gene3D" id="2.60.120.10">
    <property type="entry name" value="Jelly Rolls"/>
    <property type="match status" value="1"/>
</dbReference>